<evidence type="ECO:0000256" key="1">
    <source>
        <dbReference type="ARBA" id="ARBA00038310"/>
    </source>
</evidence>
<evidence type="ECO:0000259" key="2">
    <source>
        <dbReference type="Pfam" id="PF04909"/>
    </source>
</evidence>
<dbReference type="InterPro" id="IPR032466">
    <property type="entry name" value="Metal_Hydrolase"/>
</dbReference>
<organism evidence="3">
    <name type="scientific">Aurantimonas coralicida</name>
    <dbReference type="NCBI Taxonomy" id="182270"/>
    <lineage>
        <taxon>Bacteria</taxon>
        <taxon>Pseudomonadati</taxon>
        <taxon>Pseudomonadota</taxon>
        <taxon>Alphaproteobacteria</taxon>
        <taxon>Hyphomicrobiales</taxon>
        <taxon>Aurantimonadaceae</taxon>
        <taxon>Aurantimonas</taxon>
    </lineage>
</organism>
<name>A0A0P0YZ76_9HYPH</name>
<accession>A0A0P0YZ76</accession>
<dbReference type="Pfam" id="PF04909">
    <property type="entry name" value="Amidohydro_2"/>
    <property type="match status" value="1"/>
</dbReference>
<reference evidence="3" key="1">
    <citation type="journal article" date="2015" name="Proc. Natl. Acad. Sci. U.S.A.">
        <title>Bacterial clade with the ribosomal RNA operon on a small plasmid rather than the chromosome.</title>
        <authorList>
            <person name="Anda M."/>
            <person name="Ohtsubo Y."/>
            <person name="Okubo T."/>
            <person name="Sugawara M."/>
            <person name="Nagata Y."/>
            <person name="Tsuda M."/>
            <person name="Minamisawa K."/>
            <person name="Mitsui H."/>
        </authorList>
    </citation>
    <scope>NUCLEOTIDE SEQUENCE</scope>
    <source>
        <strain evidence="3">DSM 14790</strain>
    </source>
</reference>
<dbReference type="Gene3D" id="3.20.20.140">
    <property type="entry name" value="Metal-dependent hydrolases"/>
    <property type="match status" value="1"/>
</dbReference>
<feature type="domain" description="Amidohydrolase-related" evidence="2">
    <location>
        <begin position="12"/>
        <end position="304"/>
    </location>
</feature>
<dbReference type="InterPro" id="IPR006680">
    <property type="entry name" value="Amidohydro-rel"/>
</dbReference>
<dbReference type="RefSeq" id="WP_024351549.1">
    <property type="nucleotide sequence ID" value="NZ_BBWN01000030.1"/>
</dbReference>
<dbReference type="PANTHER" id="PTHR43569:SF1">
    <property type="entry name" value="BLL3371 PROTEIN"/>
    <property type="match status" value="1"/>
</dbReference>
<dbReference type="SUPFAM" id="SSF51556">
    <property type="entry name" value="Metallo-dependent hydrolases"/>
    <property type="match status" value="1"/>
</dbReference>
<evidence type="ECO:0000313" key="3">
    <source>
        <dbReference type="EMBL" id="BAT26628.1"/>
    </source>
</evidence>
<dbReference type="PANTHER" id="PTHR43569">
    <property type="entry name" value="AMIDOHYDROLASE"/>
    <property type="match status" value="1"/>
</dbReference>
<proteinExistence type="inferred from homology"/>
<dbReference type="EMBL" id="LC066373">
    <property type="protein sequence ID" value="BAT26628.1"/>
    <property type="molecule type" value="Genomic_DNA"/>
</dbReference>
<keyword evidence="3" id="KW-0378">Hydrolase</keyword>
<comment type="similarity">
    <text evidence="1">Belongs to the metallo-dependent hydrolases superfamily.</text>
</comment>
<sequence>MDLPLLDDLAIVDAHHHLWKISENYLPWLCDAPPIPFRYGDYSAIRRDYMPDDFRRDMAGLSLAGSVYIETEWDPGDPVGETAWIHGIAEANGFPDAVVCQAWLDADDVGDVLARQSAYPRVRGVRHKPKAAGAPGAVVRDAPGSMGDMTWRRGFALLEPHGLSFDLQTPWWHLEEAADLAAAFPHTQIILNHTGLPSDRSREGLDAWAAAMRRFAEAPNVAVKISGLGVPGAPWTAESNREIVLTTIETFGVARCMFASNFPVDSLVASYRTIFEGFSQITADFSRDERAALFADNARRLYRFA</sequence>
<dbReference type="InterPro" id="IPR052350">
    <property type="entry name" value="Metallo-dep_Lactonases"/>
</dbReference>
<dbReference type="AlphaFoldDB" id="A0A0P0YZ76"/>
<dbReference type="GO" id="GO:0016787">
    <property type="term" value="F:hydrolase activity"/>
    <property type="evidence" value="ECO:0007669"/>
    <property type="project" value="UniProtKB-KW"/>
</dbReference>
<protein>
    <submittedName>
        <fullName evidence="3">Putative amidohydrolase</fullName>
    </submittedName>
</protein>